<dbReference type="PANTHER" id="PTHR19308">
    <property type="entry name" value="PHOSPHATIDYLCHOLINE TRANSFER PROTEIN"/>
    <property type="match status" value="1"/>
</dbReference>
<evidence type="ECO:0000313" key="5">
    <source>
        <dbReference type="Proteomes" id="UP000480410"/>
    </source>
</evidence>
<dbReference type="InterPro" id="IPR051213">
    <property type="entry name" value="START_lipid_transfer"/>
</dbReference>
<evidence type="ECO:0000256" key="1">
    <source>
        <dbReference type="SAM" id="SignalP"/>
    </source>
</evidence>
<evidence type="ECO:0000313" key="6">
    <source>
        <dbReference type="Proteomes" id="UP000482634"/>
    </source>
</evidence>
<evidence type="ECO:0000259" key="2">
    <source>
        <dbReference type="PROSITE" id="PS50848"/>
    </source>
</evidence>
<feature type="signal peptide" evidence="1">
    <location>
        <begin position="1"/>
        <end position="23"/>
    </location>
</feature>
<feature type="domain" description="START" evidence="2">
    <location>
        <begin position="21"/>
        <end position="206"/>
    </location>
</feature>
<dbReference type="SUPFAM" id="SSF55961">
    <property type="entry name" value="Bet v1-like"/>
    <property type="match status" value="1"/>
</dbReference>
<evidence type="ECO:0000313" key="3">
    <source>
        <dbReference type="EMBL" id="NER60597.1"/>
    </source>
</evidence>
<keyword evidence="1" id="KW-0732">Signal</keyword>
<feature type="chain" id="PRO_5044630325" evidence="1">
    <location>
        <begin position="24"/>
        <end position="224"/>
    </location>
</feature>
<dbReference type="Proteomes" id="UP000482634">
    <property type="component" value="Unassembled WGS sequence"/>
</dbReference>
<organism evidence="4 6">
    <name type="scientific">Pseudomonas brassicae</name>
    <dbReference type="NCBI Taxonomy" id="2708063"/>
    <lineage>
        <taxon>Bacteria</taxon>
        <taxon>Pseudomonadati</taxon>
        <taxon>Pseudomonadota</taxon>
        <taxon>Gammaproteobacteria</taxon>
        <taxon>Pseudomonadales</taxon>
        <taxon>Pseudomonadaceae</taxon>
        <taxon>Pseudomonas</taxon>
    </lineage>
</organism>
<dbReference type="InterPro" id="IPR002913">
    <property type="entry name" value="START_lipid-bd_dom"/>
</dbReference>
<evidence type="ECO:0000313" key="4">
    <source>
        <dbReference type="EMBL" id="NER62861.1"/>
    </source>
</evidence>
<dbReference type="PROSITE" id="PS50848">
    <property type="entry name" value="START"/>
    <property type="match status" value="1"/>
</dbReference>
<reference evidence="5 6" key="1">
    <citation type="submission" date="2020-02" db="EMBL/GenBank/DDBJ databases">
        <title>Broccoli isolated Pseudomonas sp.</title>
        <authorList>
            <person name="Fujikawa T."/>
            <person name="Sawada H."/>
        </authorList>
    </citation>
    <scope>NUCLEOTIDE SEQUENCE [LARGE SCALE GENOMIC DNA]</scope>
    <source>
        <strain evidence="4 6">MAFF212427</strain>
        <strain evidence="3 5">MAFF212428</strain>
    </source>
</reference>
<proteinExistence type="predicted"/>
<dbReference type="Gene3D" id="3.30.530.20">
    <property type="match status" value="1"/>
</dbReference>
<dbReference type="GO" id="GO:0008289">
    <property type="term" value="F:lipid binding"/>
    <property type="evidence" value="ECO:0007669"/>
    <property type="project" value="InterPro"/>
</dbReference>
<dbReference type="PIRSF" id="PIRSF039033">
    <property type="entry name" value="START_dom"/>
    <property type="match status" value="1"/>
</dbReference>
<sequence length="224" mass="24402">MGSFKRVAVICGLSAVFVSAAQAEDWKVAKEEQGIKVSLSEVSGSDYKAYQGVTVIKAPLARIRALQEDVAGACAWIHECKSQKLLKHEGDQSWTYTQFNTPWPVTPRDSIIHVTTVQGADGSLMRTLEGVPAYLPEEKGYVRVAAVDGFWKLVPKGDSTEVTYQVHTEPGGSVPAMVANKFVVDAPFNTLKALKRVRRSLDRYSSLVSMLPAICIGFHGLFAG</sequence>
<dbReference type="EMBL" id="JAAHBU010000017">
    <property type="protein sequence ID" value="NER62861.1"/>
    <property type="molecule type" value="Genomic_DNA"/>
</dbReference>
<accession>A0A6B3NPA0</accession>
<keyword evidence="6" id="KW-1185">Reference proteome</keyword>
<dbReference type="CDD" id="cd08876">
    <property type="entry name" value="START_1"/>
    <property type="match status" value="1"/>
</dbReference>
<gene>
    <name evidence="3" type="ORF">G3435_12575</name>
    <name evidence="4" type="ORF">G3436_01785</name>
</gene>
<dbReference type="PANTHER" id="PTHR19308:SF14">
    <property type="entry name" value="START DOMAIN-CONTAINING PROTEIN"/>
    <property type="match status" value="1"/>
</dbReference>
<dbReference type="InterPro" id="IPR028347">
    <property type="entry name" value="START_dom_prot"/>
</dbReference>
<dbReference type="InterPro" id="IPR023393">
    <property type="entry name" value="START-like_dom_sf"/>
</dbReference>
<name>A0A6B3NPA0_9PSED</name>
<comment type="caution">
    <text evidence="4">The sequence shown here is derived from an EMBL/GenBank/DDBJ whole genome shotgun (WGS) entry which is preliminary data.</text>
</comment>
<dbReference type="AlphaFoldDB" id="A0A6B3NPA0"/>
<dbReference type="GO" id="GO:0005737">
    <property type="term" value="C:cytoplasm"/>
    <property type="evidence" value="ECO:0007669"/>
    <property type="project" value="UniProtKB-ARBA"/>
</dbReference>
<dbReference type="EMBL" id="JAAHBV010000255">
    <property type="protein sequence ID" value="NER60597.1"/>
    <property type="molecule type" value="Genomic_DNA"/>
</dbReference>
<dbReference type="Pfam" id="PF01852">
    <property type="entry name" value="START"/>
    <property type="match status" value="1"/>
</dbReference>
<protein>
    <submittedName>
        <fullName evidence="4">START domain-containing protein</fullName>
    </submittedName>
</protein>
<accession>A0A6M0CZD5</accession>
<dbReference type="Proteomes" id="UP000480410">
    <property type="component" value="Unassembled WGS sequence"/>
</dbReference>